<dbReference type="OrthoDB" id="8603558at2"/>
<dbReference type="InterPro" id="IPR012347">
    <property type="entry name" value="Ferritin-like"/>
</dbReference>
<feature type="signal peptide" evidence="1">
    <location>
        <begin position="1"/>
        <end position="26"/>
    </location>
</feature>
<dbReference type="Proteomes" id="UP000187941">
    <property type="component" value="Chromosome"/>
</dbReference>
<dbReference type="KEGG" id="smon:AWR27_15000"/>
<dbReference type="RefSeq" id="WP_077131941.1">
    <property type="nucleotide sequence ID" value="NZ_CP014263.1"/>
</dbReference>
<dbReference type="Pfam" id="PF03713">
    <property type="entry name" value="DUF305"/>
    <property type="match status" value="1"/>
</dbReference>
<accession>A0A1P9WYR1</accession>
<evidence type="ECO:0000313" key="4">
    <source>
        <dbReference type="Proteomes" id="UP000187941"/>
    </source>
</evidence>
<keyword evidence="1" id="KW-0732">Signal</keyword>
<sequence>MKTLQSNGTVWALALLLSGSTLMACAQATSTGTTSTTPSGGRVASTSQTALVAPLRQMVTKLQRLQPTGDPDFDFAMQAKIHAQGEQDLLKQAAQTNEDSALKSMTTALLTDVQSDITQVDGIMRQIKPARPNQAYTQQQSRNVEAMNLKIQQATTGDRLAATGDQYIIGLLLDHRQDAVDMASTYLQYGRNASLRTYAQELVDSAKKEMEQLKGLKK</sequence>
<reference evidence="3 4" key="1">
    <citation type="submission" date="2016-01" db="EMBL/GenBank/DDBJ databases">
        <authorList>
            <person name="Oliw E.H."/>
        </authorList>
    </citation>
    <scope>NUCLEOTIDE SEQUENCE [LARGE SCALE GENOMIC DNA]</scope>
    <source>
        <strain evidence="3 4">DY10</strain>
    </source>
</reference>
<dbReference type="Gene3D" id="1.20.1260.10">
    <property type="match status" value="1"/>
</dbReference>
<dbReference type="AlphaFoldDB" id="A0A1P9WYR1"/>
<evidence type="ECO:0000256" key="1">
    <source>
        <dbReference type="SAM" id="SignalP"/>
    </source>
</evidence>
<dbReference type="STRING" id="1178516.AWR27_15000"/>
<name>A0A1P9WYR1_9BACT</name>
<proteinExistence type="predicted"/>
<feature type="domain" description="DUF305" evidence="2">
    <location>
        <begin position="72"/>
        <end position="215"/>
    </location>
</feature>
<protein>
    <submittedName>
        <fullName evidence="3">DUF305 domain-containing protein</fullName>
    </submittedName>
</protein>
<evidence type="ECO:0000259" key="2">
    <source>
        <dbReference type="Pfam" id="PF03713"/>
    </source>
</evidence>
<evidence type="ECO:0000313" key="3">
    <source>
        <dbReference type="EMBL" id="AQG80515.1"/>
    </source>
</evidence>
<organism evidence="3 4">
    <name type="scientific">Spirosoma montaniterrae</name>
    <dbReference type="NCBI Taxonomy" id="1178516"/>
    <lineage>
        <taxon>Bacteria</taxon>
        <taxon>Pseudomonadati</taxon>
        <taxon>Bacteroidota</taxon>
        <taxon>Cytophagia</taxon>
        <taxon>Cytophagales</taxon>
        <taxon>Cytophagaceae</taxon>
        <taxon>Spirosoma</taxon>
    </lineage>
</organism>
<keyword evidence="4" id="KW-1185">Reference proteome</keyword>
<gene>
    <name evidence="3" type="ORF">AWR27_15000</name>
</gene>
<feature type="chain" id="PRO_5013066287" evidence="1">
    <location>
        <begin position="27"/>
        <end position="218"/>
    </location>
</feature>
<dbReference type="PROSITE" id="PS51257">
    <property type="entry name" value="PROKAR_LIPOPROTEIN"/>
    <property type="match status" value="1"/>
</dbReference>
<dbReference type="InterPro" id="IPR005183">
    <property type="entry name" value="DUF305_CopM-like"/>
</dbReference>
<dbReference type="EMBL" id="CP014263">
    <property type="protein sequence ID" value="AQG80515.1"/>
    <property type="molecule type" value="Genomic_DNA"/>
</dbReference>